<sequence>MPAASAAAGCCWPGTGFTLNNGLSNFASDPAAANAMAPGKRPATTMAPTIVFGADRRPEIVAGAGGGAWIIDAVAAGLAEMLGRGAGPQAAVALPRTGAQNGAAFLEAGSAAAALEAPLRALGHAPRVVPVDTGMQALRVTAQGIEGGADPRRDGIAPGD</sequence>
<dbReference type="AlphaFoldDB" id="A0A4R5QLE3"/>
<evidence type="ECO:0000256" key="1">
    <source>
        <dbReference type="ARBA" id="ARBA00009381"/>
    </source>
</evidence>
<organism evidence="5 6">
    <name type="scientific">Dankookia rubra</name>
    <dbReference type="NCBI Taxonomy" id="1442381"/>
    <lineage>
        <taxon>Bacteria</taxon>
        <taxon>Pseudomonadati</taxon>
        <taxon>Pseudomonadota</taxon>
        <taxon>Alphaproteobacteria</taxon>
        <taxon>Acetobacterales</taxon>
        <taxon>Roseomonadaceae</taxon>
        <taxon>Dankookia</taxon>
    </lineage>
</organism>
<keyword evidence="6" id="KW-1185">Reference proteome</keyword>
<dbReference type="InterPro" id="IPR051792">
    <property type="entry name" value="GGT_bact"/>
</dbReference>
<keyword evidence="3" id="KW-0378">Hydrolase</keyword>
<dbReference type="EMBL" id="SMSJ01000005">
    <property type="protein sequence ID" value="TDH63527.1"/>
    <property type="molecule type" value="Genomic_DNA"/>
</dbReference>
<keyword evidence="4" id="KW-0865">Zymogen</keyword>
<dbReference type="PRINTS" id="PR01210">
    <property type="entry name" value="GGTRANSPTASE"/>
</dbReference>
<reference evidence="5 6" key="1">
    <citation type="journal article" date="2016" name="J. Microbiol.">
        <title>Dankookia rubra gen. nov., sp. nov., an alphaproteobacterium isolated from sediment of a shallow stream.</title>
        <authorList>
            <person name="Kim W.H."/>
            <person name="Kim D.H."/>
            <person name="Kang K."/>
            <person name="Ahn T.Y."/>
        </authorList>
    </citation>
    <scope>NUCLEOTIDE SEQUENCE [LARGE SCALE GENOMIC DNA]</scope>
    <source>
        <strain evidence="5 6">JCM30602</strain>
    </source>
</reference>
<evidence type="ECO:0000256" key="2">
    <source>
        <dbReference type="ARBA" id="ARBA00022679"/>
    </source>
</evidence>
<dbReference type="InterPro" id="IPR043137">
    <property type="entry name" value="GGT_ssub_C"/>
</dbReference>
<name>A0A4R5QLE3_9PROT</name>
<protein>
    <recommendedName>
        <fullName evidence="7">Gamma-glutamyltransferase</fullName>
    </recommendedName>
</protein>
<accession>A0A4R5QLE3</accession>
<dbReference type="PANTHER" id="PTHR43199:SF1">
    <property type="entry name" value="GLUTATHIONE HYDROLASE PROENZYME"/>
    <property type="match status" value="1"/>
</dbReference>
<dbReference type="SUPFAM" id="SSF56235">
    <property type="entry name" value="N-terminal nucleophile aminohydrolases (Ntn hydrolases)"/>
    <property type="match status" value="1"/>
</dbReference>
<dbReference type="OrthoDB" id="9781342at2"/>
<evidence type="ECO:0008006" key="7">
    <source>
        <dbReference type="Google" id="ProtNLM"/>
    </source>
</evidence>
<dbReference type="Gene3D" id="3.60.20.40">
    <property type="match status" value="1"/>
</dbReference>
<gene>
    <name evidence="5" type="ORF">E2C06_06780</name>
</gene>
<proteinExistence type="inferred from homology"/>
<evidence type="ECO:0000256" key="3">
    <source>
        <dbReference type="ARBA" id="ARBA00022801"/>
    </source>
</evidence>
<dbReference type="Pfam" id="PF01019">
    <property type="entry name" value="G_glu_transpept"/>
    <property type="match status" value="1"/>
</dbReference>
<dbReference type="GO" id="GO:0016740">
    <property type="term" value="F:transferase activity"/>
    <property type="evidence" value="ECO:0007669"/>
    <property type="project" value="UniProtKB-KW"/>
</dbReference>
<evidence type="ECO:0000313" key="6">
    <source>
        <dbReference type="Proteomes" id="UP000295096"/>
    </source>
</evidence>
<keyword evidence="2" id="KW-0808">Transferase</keyword>
<comment type="caution">
    <text evidence="5">The sequence shown here is derived from an EMBL/GenBank/DDBJ whole genome shotgun (WGS) entry which is preliminary data.</text>
</comment>
<dbReference type="InterPro" id="IPR029055">
    <property type="entry name" value="Ntn_hydrolases_N"/>
</dbReference>
<comment type="similarity">
    <text evidence="1">Belongs to the gamma-glutamyltransferase family.</text>
</comment>
<dbReference type="Proteomes" id="UP000295096">
    <property type="component" value="Unassembled WGS sequence"/>
</dbReference>
<dbReference type="PANTHER" id="PTHR43199">
    <property type="entry name" value="GLUTATHIONE HYDROLASE"/>
    <property type="match status" value="1"/>
</dbReference>
<dbReference type="GO" id="GO:0016787">
    <property type="term" value="F:hydrolase activity"/>
    <property type="evidence" value="ECO:0007669"/>
    <property type="project" value="UniProtKB-KW"/>
</dbReference>
<evidence type="ECO:0000256" key="4">
    <source>
        <dbReference type="ARBA" id="ARBA00023145"/>
    </source>
</evidence>
<evidence type="ECO:0000313" key="5">
    <source>
        <dbReference type="EMBL" id="TDH63527.1"/>
    </source>
</evidence>